<keyword evidence="3" id="KW-1185">Reference proteome</keyword>
<feature type="region of interest" description="Disordered" evidence="1">
    <location>
        <begin position="163"/>
        <end position="187"/>
    </location>
</feature>
<organism evidence="2 3">
    <name type="scientific">Triparma columacea</name>
    <dbReference type="NCBI Taxonomy" id="722753"/>
    <lineage>
        <taxon>Eukaryota</taxon>
        <taxon>Sar</taxon>
        <taxon>Stramenopiles</taxon>
        <taxon>Ochrophyta</taxon>
        <taxon>Bolidophyceae</taxon>
        <taxon>Parmales</taxon>
        <taxon>Triparmaceae</taxon>
        <taxon>Triparma</taxon>
    </lineage>
</organism>
<dbReference type="EMBL" id="BRYA01000678">
    <property type="protein sequence ID" value="GMI29150.1"/>
    <property type="molecule type" value="Genomic_DNA"/>
</dbReference>
<gene>
    <name evidence="2" type="ORF">TrCOL_g13635</name>
</gene>
<name>A0A9W7G2D7_9STRA</name>
<evidence type="ECO:0000313" key="3">
    <source>
        <dbReference type="Proteomes" id="UP001165065"/>
    </source>
</evidence>
<feature type="region of interest" description="Disordered" evidence="1">
    <location>
        <begin position="1"/>
        <end position="26"/>
    </location>
</feature>
<evidence type="ECO:0000313" key="2">
    <source>
        <dbReference type="EMBL" id="GMI29150.1"/>
    </source>
</evidence>
<dbReference type="AlphaFoldDB" id="A0A9W7G2D7"/>
<dbReference type="Proteomes" id="UP001165065">
    <property type="component" value="Unassembled WGS sequence"/>
</dbReference>
<proteinExistence type="predicted"/>
<reference evidence="3" key="1">
    <citation type="journal article" date="2023" name="Commun. Biol.">
        <title>Genome analysis of Parmales, the sister group of diatoms, reveals the evolutionary specialization of diatoms from phago-mixotrophs to photoautotrophs.</title>
        <authorList>
            <person name="Ban H."/>
            <person name="Sato S."/>
            <person name="Yoshikawa S."/>
            <person name="Yamada K."/>
            <person name="Nakamura Y."/>
            <person name="Ichinomiya M."/>
            <person name="Sato N."/>
            <person name="Blanc-Mathieu R."/>
            <person name="Endo H."/>
            <person name="Kuwata A."/>
            <person name="Ogata H."/>
        </authorList>
    </citation>
    <scope>NUCLEOTIDE SEQUENCE [LARGE SCALE GENOMIC DNA]</scope>
</reference>
<accession>A0A9W7G2D7</accession>
<dbReference type="OrthoDB" id="195713at2759"/>
<feature type="compositionally biased region" description="Polar residues" evidence="1">
    <location>
        <begin position="1"/>
        <end position="12"/>
    </location>
</feature>
<sequence>MSRVSTPKSGTRNHQEPPPTQAFNPEKFLHSQGLDRHICEMFQTLLHHRPADPLLFIHEYLKALARAEDEHFQKLQATSSTIITPRVSKKKKDREQTQTVVMAKVKKREAGRENVSDVDIMKLRLEIERLNDDNLSEIGSGKTDRLYELLSEAFLSMARADGENKARGGGVQGGREPNGDNKESNLSASHVNTVPLSEASALLRSLGEEIHLPRRALDSLLRELEREGRGEGANGERITFGQFCGAGRSLAMLPRFLEEAEKLCSKLNGRPSPMKNQLKFEDVGSDNSGRQSPLSAIMDAFVDTETLLGALPIGTGDRTVEGGAAVGIAWSEGTNKNVQEVPSEQVVSLRDSLLTVLGEKETKKIAVFDLVSATLNKK</sequence>
<protein>
    <submittedName>
        <fullName evidence="2">Uncharacterized protein</fullName>
    </submittedName>
</protein>
<evidence type="ECO:0000256" key="1">
    <source>
        <dbReference type="SAM" id="MobiDB-lite"/>
    </source>
</evidence>
<comment type="caution">
    <text evidence="2">The sequence shown here is derived from an EMBL/GenBank/DDBJ whole genome shotgun (WGS) entry which is preliminary data.</text>
</comment>